<dbReference type="VEuPathDB" id="TriTrypDB:TM35_000091540"/>
<evidence type="ECO:0000256" key="1">
    <source>
        <dbReference type="SAM" id="Coils"/>
    </source>
</evidence>
<gene>
    <name evidence="3" type="ORF">TM35_000091540</name>
</gene>
<protein>
    <submittedName>
        <fullName evidence="3">Putative ETO1-like protein 1-like</fullName>
    </submittedName>
</protein>
<comment type="caution">
    <text evidence="3">The sequence shown here is derived from an EMBL/GenBank/DDBJ whole genome shotgun (WGS) entry which is preliminary data.</text>
</comment>
<dbReference type="Proteomes" id="UP000192257">
    <property type="component" value="Unassembled WGS sequence"/>
</dbReference>
<dbReference type="SUPFAM" id="SSF81383">
    <property type="entry name" value="F-box domain"/>
    <property type="match status" value="1"/>
</dbReference>
<feature type="compositionally biased region" description="Polar residues" evidence="2">
    <location>
        <begin position="35"/>
        <end position="54"/>
    </location>
</feature>
<organism evidence="3 4">
    <name type="scientific">Trypanosoma theileri</name>
    <dbReference type="NCBI Taxonomy" id="67003"/>
    <lineage>
        <taxon>Eukaryota</taxon>
        <taxon>Discoba</taxon>
        <taxon>Euglenozoa</taxon>
        <taxon>Kinetoplastea</taxon>
        <taxon>Metakinetoplastina</taxon>
        <taxon>Trypanosomatida</taxon>
        <taxon>Trypanosomatidae</taxon>
        <taxon>Trypanosoma</taxon>
    </lineage>
</organism>
<dbReference type="AlphaFoldDB" id="A0A1X0NZI4"/>
<dbReference type="GeneID" id="39984173"/>
<sequence length="958" mass="108195">MGFAFKEVVASTQESTIKTPNPLTSLYAEEKNRNGSRTNTKRLNSSTEQLPSSCESTSLNQFPRQLVGVLWNQLFPSLIAPFLLPRDVAQVALVSRTLYHVTQRPETWKHMAVVFFDITPDAAESLEELFWKLYRTEMSFRESGCNKSNSLGESRVQTVSVRRTESPSKLSFTNEKIWMLEGKAIHTTPCTPFSRSDTYTTVERHWDYQEVSALEEEKEEEGQEEEMLSLQELYQEHEQQFEKPDGFLLPNFCPVDSHLVDSFVVRNDISQLQGSINNIEDSIVLCNDIQRANEWSTHDSPLPIQPQSLPHHYERHDVEELSYNSADEICRNSPLRHCEGCSPLIQLSRRHFLDVNTNDSLLLEALHCWTSVEVEALMGSESDLKYEELLVCAATMNRTAQQSHEPFPWKAYYKTLYERRVGSFLRSLRCMRDLSQRALSLGDVHAAVEHLTSAVNTIYQGGCSMSGRGTGTVVCMELCRTLRLRAHLYHRLGEMESAYSDFCLANLLDHNNNSINNNKIGDENEVTLFPFTPEMVPNGDFNCLSSCLEFEYSQMSVQKDVFHRAAFLQRWLHHHGASVFLYLQQYMICDDLKIGAPHLLQRAAECATTYEHVLVQAWKSYDRGQTESAVSEAELAVSMLPLSFRLHAEQVSAALQPLLADPVEEELLRFFRTNPESQSQSQWQLPSQHQSQSPTAAFAYYTLGFMAQTVPGVGSAALLSFLALSHSDTHRAVALRLLAHDHAERGNTGSAVSLLRIALQLSPNTYSLYSHLARQQMLAGDKLAAYTTLSRAIEKCRPIPAEAFAERSRCRLLDPLLDVNEATCRDPRMSYPYQIRAAMKMDQGDSEAAITEISRIISLTSNPNDILLRSCFRLDSGRQEGVLEDLVMLVLLAPQQESYREWLLRSAEFFSGSESNNDTNVNILTRGSNSNEYSSDEVKGAVRRNAAGLKALLSALGL</sequence>
<name>A0A1X0NZI4_9TRYP</name>
<dbReference type="OrthoDB" id="9997739at2759"/>
<dbReference type="EMBL" id="NBCO01000009">
    <property type="protein sequence ID" value="ORC90104.1"/>
    <property type="molecule type" value="Genomic_DNA"/>
</dbReference>
<accession>A0A1X0NZI4</accession>
<keyword evidence="1" id="KW-0175">Coiled coil</keyword>
<reference evidence="3 4" key="1">
    <citation type="submission" date="2017-03" db="EMBL/GenBank/DDBJ databases">
        <title>An alternative strategy for trypanosome survival in the mammalian bloodstream revealed through genome and transcriptome analysis of the ubiquitous bovine parasite Trypanosoma (Megatrypanum) theileri.</title>
        <authorList>
            <person name="Kelly S."/>
            <person name="Ivens A."/>
            <person name="Mott A."/>
            <person name="O'Neill E."/>
            <person name="Emms D."/>
            <person name="Macleod O."/>
            <person name="Voorheis P."/>
            <person name="Matthews J."/>
            <person name="Matthews K."/>
            <person name="Carrington M."/>
        </authorList>
    </citation>
    <scope>NUCLEOTIDE SEQUENCE [LARGE SCALE GENOMIC DNA]</scope>
    <source>
        <strain evidence="3">Edinburgh</strain>
    </source>
</reference>
<dbReference type="PANTHER" id="PTHR44203">
    <property type="entry name" value="ETO1-RELATED"/>
    <property type="match status" value="1"/>
</dbReference>
<dbReference type="SUPFAM" id="SSF48452">
    <property type="entry name" value="TPR-like"/>
    <property type="match status" value="1"/>
</dbReference>
<feature type="region of interest" description="Disordered" evidence="2">
    <location>
        <begin position="32"/>
        <end position="54"/>
    </location>
</feature>
<dbReference type="InterPro" id="IPR036047">
    <property type="entry name" value="F-box-like_dom_sf"/>
</dbReference>
<proteinExistence type="predicted"/>
<feature type="coiled-coil region" evidence="1">
    <location>
        <begin position="211"/>
        <end position="240"/>
    </location>
</feature>
<evidence type="ECO:0000313" key="3">
    <source>
        <dbReference type="EMBL" id="ORC90104.1"/>
    </source>
</evidence>
<dbReference type="InterPro" id="IPR019734">
    <property type="entry name" value="TPR_rpt"/>
</dbReference>
<dbReference type="InterPro" id="IPR044631">
    <property type="entry name" value="ETO1-like"/>
</dbReference>
<dbReference type="RefSeq" id="XP_028884170.1">
    <property type="nucleotide sequence ID" value="XM_029024393.1"/>
</dbReference>
<evidence type="ECO:0000256" key="2">
    <source>
        <dbReference type="SAM" id="MobiDB-lite"/>
    </source>
</evidence>
<dbReference type="InterPro" id="IPR011990">
    <property type="entry name" value="TPR-like_helical_dom_sf"/>
</dbReference>
<dbReference type="SMART" id="SM00028">
    <property type="entry name" value="TPR"/>
    <property type="match status" value="4"/>
</dbReference>
<keyword evidence="4" id="KW-1185">Reference proteome</keyword>
<dbReference type="Gene3D" id="1.25.40.10">
    <property type="entry name" value="Tetratricopeptide repeat domain"/>
    <property type="match status" value="1"/>
</dbReference>
<evidence type="ECO:0000313" key="4">
    <source>
        <dbReference type="Proteomes" id="UP000192257"/>
    </source>
</evidence>
<dbReference type="PANTHER" id="PTHR44203:SF8">
    <property type="entry name" value="ETHYLENE-OVERPRODUCTION PROTEIN 1"/>
    <property type="match status" value="1"/>
</dbReference>
<dbReference type="GO" id="GO:0010105">
    <property type="term" value="P:negative regulation of ethylene-activated signaling pathway"/>
    <property type="evidence" value="ECO:0007669"/>
    <property type="project" value="InterPro"/>
</dbReference>